<keyword evidence="1" id="KW-0472">Membrane</keyword>
<keyword evidence="3" id="KW-0489">Methyltransferase</keyword>
<keyword evidence="1" id="KW-1133">Transmembrane helix</keyword>
<feature type="domain" description="Methyltransferase type 11" evidence="2">
    <location>
        <begin position="129"/>
        <end position="196"/>
    </location>
</feature>
<evidence type="ECO:0000259" key="2">
    <source>
        <dbReference type="Pfam" id="PF08241"/>
    </source>
</evidence>
<dbReference type="EMBL" id="CP121196">
    <property type="protein sequence ID" value="XBH18140.1"/>
    <property type="molecule type" value="Genomic_DNA"/>
</dbReference>
<dbReference type="EC" id="2.1.-.-" evidence="3"/>
<dbReference type="RefSeq" id="WP_348263363.1">
    <property type="nucleotide sequence ID" value="NZ_CP121196.1"/>
</dbReference>
<dbReference type="SUPFAM" id="SSF53335">
    <property type="entry name" value="S-adenosyl-L-methionine-dependent methyltransferases"/>
    <property type="match status" value="1"/>
</dbReference>
<feature type="transmembrane region" description="Helical" evidence="1">
    <location>
        <begin position="21"/>
        <end position="41"/>
    </location>
</feature>
<dbReference type="InterPro" id="IPR029063">
    <property type="entry name" value="SAM-dependent_MTases_sf"/>
</dbReference>
<evidence type="ECO:0000313" key="3">
    <source>
        <dbReference type="EMBL" id="XBH18140.1"/>
    </source>
</evidence>
<dbReference type="Gene3D" id="3.40.50.150">
    <property type="entry name" value="Vaccinia Virus protein VP39"/>
    <property type="match status" value="1"/>
</dbReference>
<name>A0AAU7DM60_9BACT</name>
<feature type="transmembrane region" description="Helical" evidence="1">
    <location>
        <begin position="47"/>
        <end position="71"/>
    </location>
</feature>
<protein>
    <submittedName>
        <fullName evidence="3">Class I SAM-dependent methyltransferase</fullName>
        <ecNumber evidence="3">2.1.-.-</ecNumber>
    </submittedName>
</protein>
<gene>
    <name evidence="3" type="ORF">P8935_02140</name>
</gene>
<keyword evidence="1" id="KW-0812">Transmembrane</keyword>
<keyword evidence="3" id="KW-0808">Transferase</keyword>
<dbReference type="InterPro" id="IPR013216">
    <property type="entry name" value="Methyltransf_11"/>
</dbReference>
<dbReference type="GO" id="GO:0008757">
    <property type="term" value="F:S-adenosylmethionine-dependent methyltransferase activity"/>
    <property type="evidence" value="ECO:0007669"/>
    <property type="project" value="InterPro"/>
</dbReference>
<dbReference type="GO" id="GO:0032259">
    <property type="term" value="P:methylation"/>
    <property type="evidence" value="ECO:0007669"/>
    <property type="project" value="UniProtKB-KW"/>
</dbReference>
<dbReference type="AlphaFoldDB" id="A0AAU7DM60"/>
<accession>A0AAU7DM60</accession>
<evidence type="ECO:0000256" key="1">
    <source>
        <dbReference type="SAM" id="Phobius"/>
    </source>
</evidence>
<sequence length="253" mass="28498">MKSVRARTSYQGVIQIVQFNLRSFIIAILGIGTVLVGSSFLSGPVRFMVMACAFPPLFWLAASLITSHYVYDRSELYKFNWIDDFLPVAPLKWINVHSGFDETSELLAAKFPHAESEAVDIYDAEVMTEPSIAIARQLKPSSSKATAARYNALPIETSSVDAAFLIFSAHELRHHHERVVLFTEIARILTPGGNIILVEHSRDLWNFLAFGPGVFHFFSEQTWRLAALGAALFLHTERSITPFVHVYNLRRTE</sequence>
<proteinExistence type="predicted"/>
<organism evidence="3">
    <name type="scientific">Telmatobacter sp. DSM 110680</name>
    <dbReference type="NCBI Taxonomy" id="3036704"/>
    <lineage>
        <taxon>Bacteria</taxon>
        <taxon>Pseudomonadati</taxon>
        <taxon>Acidobacteriota</taxon>
        <taxon>Terriglobia</taxon>
        <taxon>Terriglobales</taxon>
        <taxon>Acidobacteriaceae</taxon>
        <taxon>Telmatobacter</taxon>
    </lineage>
</organism>
<reference evidence="3" key="1">
    <citation type="submission" date="2023-03" db="EMBL/GenBank/DDBJ databases">
        <title>Edaphobacter sp.</title>
        <authorList>
            <person name="Huber K.J."/>
            <person name="Papendorf J."/>
            <person name="Pilke C."/>
            <person name="Bunk B."/>
            <person name="Sproeer C."/>
            <person name="Pester M."/>
        </authorList>
    </citation>
    <scope>NUCLEOTIDE SEQUENCE</scope>
    <source>
        <strain evidence="3">DSM 110680</strain>
    </source>
</reference>
<dbReference type="Pfam" id="PF08241">
    <property type="entry name" value="Methyltransf_11"/>
    <property type="match status" value="1"/>
</dbReference>